<dbReference type="HOGENOM" id="CLU_117179_11_2_4"/>
<comment type="catalytic activity">
    <reaction evidence="7">
        <text>Endonucleolytic cleavage of RNA, removing 5'-extranucleotides from tRNA precursor.</text>
        <dbReference type="EC" id="3.1.26.5"/>
    </reaction>
</comment>
<evidence type="ECO:0000256" key="6">
    <source>
        <dbReference type="ARBA" id="ARBA00022884"/>
    </source>
</evidence>
<evidence type="ECO:0000256" key="7">
    <source>
        <dbReference type="HAMAP-Rule" id="MF_00227"/>
    </source>
</evidence>
<reference evidence="9 10" key="1">
    <citation type="submission" date="2006-03" db="EMBL/GenBank/DDBJ databases">
        <title>Complete sequence of Methylobacillus flagellatus KT.</title>
        <authorList>
            <consortium name="US DOE Joint Genome Institute"/>
            <person name="Copeland A."/>
            <person name="Lucas S."/>
            <person name="Lapidus A."/>
            <person name="Barry K."/>
            <person name="Detter J.C."/>
            <person name="Glavina del Rio T."/>
            <person name="Hammon N."/>
            <person name="Israni S."/>
            <person name="Dalin E."/>
            <person name="Tice H."/>
            <person name="Pitluck S."/>
            <person name="Brettin T."/>
            <person name="Bruce D."/>
            <person name="Han C."/>
            <person name="Tapia R."/>
            <person name="Saunders E."/>
            <person name="Gilna P."/>
            <person name="Schmutz J."/>
            <person name="Larimer F."/>
            <person name="Land M."/>
            <person name="Kyrpides N."/>
            <person name="Anderson I."/>
            <person name="Richardson P."/>
        </authorList>
    </citation>
    <scope>NUCLEOTIDE SEQUENCE [LARGE SCALE GENOMIC DNA]</scope>
    <source>
        <strain evidence="10">KT / ATCC 51484 / DSM 6875</strain>
    </source>
</reference>
<evidence type="ECO:0000256" key="8">
    <source>
        <dbReference type="NCBIfam" id="TIGR00188"/>
    </source>
</evidence>
<evidence type="ECO:0000313" key="10">
    <source>
        <dbReference type="Proteomes" id="UP000002440"/>
    </source>
</evidence>
<evidence type="ECO:0000256" key="5">
    <source>
        <dbReference type="ARBA" id="ARBA00022801"/>
    </source>
</evidence>
<comment type="subunit">
    <text evidence="7">Consists of a catalytic RNA component (M1 or rnpB) and a protein subunit.</text>
</comment>
<dbReference type="RefSeq" id="WP_011480976.1">
    <property type="nucleotide sequence ID" value="NC_007947.1"/>
</dbReference>
<dbReference type="GO" id="GO:0030677">
    <property type="term" value="C:ribonuclease P complex"/>
    <property type="evidence" value="ECO:0007669"/>
    <property type="project" value="TreeGrafter"/>
</dbReference>
<evidence type="ECO:0000256" key="3">
    <source>
        <dbReference type="ARBA" id="ARBA00022722"/>
    </source>
</evidence>
<dbReference type="InterPro" id="IPR000100">
    <property type="entry name" value="RNase_P"/>
</dbReference>
<dbReference type="GO" id="GO:0004526">
    <property type="term" value="F:ribonuclease P activity"/>
    <property type="evidence" value="ECO:0007669"/>
    <property type="project" value="UniProtKB-UniRule"/>
</dbReference>
<organism evidence="9 10">
    <name type="scientific">Methylobacillus flagellatus (strain ATCC 51484 / DSM 6875 / VKM B-1610 / KT)</name>
    <dbReference type="NCBI Taxonomy" id="265072"/>
    <lineage>
        <taxon>Bacteria</taxon>
        <taxon>Pseudomonadati</taxon>
        <taxon>Pseudomonadota</taxon>
        <taxon>Betaproteobacteria</taxon>
        <taxon>Nitrosomonadales</taxon>
        <taxon>Methylophilaceae</taxon>
        <taxon>Methylobacillus</taxon>
    </lineage>
</organism>
<evidence type="ECO:0000256" key="2">
    <source>
        <dbReference type="ARBA" id="ARBA00022694"/>
    </source>
</evidence>
<dbReference type="PROSITE" id="PS00648">
    <property type="entry name" value="RIBONUCLEASE_P"/>
    <property type="match status" value="1"/>
</dbReference>
<dbReference type="Proteomes" id="UP000002440">
    <property type="component" value="Chromosome"/>
</dbReference>
<dbReference type="Pfam" id="PF00825">
    <property type="entry name" value="Ribonuclease_P"/>
    <property type="match status" value="1"/>
</dbReference>
<evidence type="ECO:0000256" key="4">
    <source>
        <dbReference type="ARBA" id="ARBA00022759"/>
    </source>
</evidence>
<dbReference type="InterPro" id="IPR014721">
    <property type="entry name" value="Ribsml_uS5_D2-typ_fold_subgr"/>
</dbReference>
<dbReference type="OrthoDB" id="398329at2"/>
<dbReference type="KEGG" id="mfa:Mfla_2760"/>
<dbReference type="GO" id="GO:0000049">
    <property type="term" value="F:tRNA binding"/>
    <property type="evidence" value="ECO:0007669"/>
    <property type="project" value="UniProtKB-UniRule"/>
</dbReference>
<dbReference type="HAMAP" id="MF_00227">
    <property type="entry name" value="RNase_P"/>
    <property type="match status" value="1"/>
</dbReference>
<protein>
    <recommendedName>
        <fullName evidence="7 8">Ribonuclease P protein component</fullName>
        <shortName evidence="7">RNase P protein</shortName>
        <shortName evidence="7">RNaseP protein</shortName>
        <ecNumber evidence="7 8">3.1.26.5</ecNumber>
    </recommendedName>
    <alternativeName>
        <fullName evidence="7">Protein C5</fullName>
    </alternativeName>
</protein>
<keyword evidence="6 7" id="KW-0694">RNA-binding</keyword>
<dbReference type="Gene3D" id="3.30.230.10">
    <property type="match status" value="1"/>
</dbReference>
<evidence type="ECO:0000256" key="1">
    <source>
        <dbReference type="ARBA" id="ARBA00002663"/>
    </source>
</evidence>
<gene>
    <name evidence="7" type="primary">rnpA</name>
    <name evidence="9" type="ordered locus">Mfla_2760</name>
</gene>
<name>Q1GXL4_METFK</name>
<comment type="function">
    <text evidence="1 7">RNaseP catalyzes the removal of the 5'-leader sequence from pre-tRNA to produce the mature 5'-terminus. It can also cleave other RNA substrates such as 4.5S RNA. The protein component plays an auxiliary but essential role in vivo by binding to the 5'-leader sequence and broadening the substrate specificity of the ribozyme.</text>
</comment>
<dbReference type="NCBIfam" id="TIGR00188">
    <property type="entry name" value="rnpA"/>
    <property type="match status" value="1"/>
</dbReference>
<evidence type="ECO:0000313" key="9">
    <source>
        <dbReference type="EMBL" id="ABE51023.1"/>
    </source>
</evidence>
<accession>Q1GXL4</accession>
<dbReference type="EMBL" id="CP000284">
    <property type="protein sequence ID" value="ABE51023.1"/>
    <property type="molecule type" value="Genomic_DNA"/>
</dbReference>
<keyword evidence="4 7" id="KW-0255">Endonuclease</keyword>
<keyword evidence="2 7" id="KW-0819">tRNA processing</keyword>
<keyword evidence="10" id="KW-1185">Reference proteome</keyword>
<proteinExistence type="inferred from homology"/>
<sequence>MVLPAYAFRRQAKLLKTDEFSSVFNFRKRVSGQYLVLHYRHNELAYARLGLVVGRKTARRAVDRNYIKRVMRELFRVNQHQLPGLDLVARPHRMFGRQQFAEIEQEFTELVAKLQRKLASRQEQPEC</sequence>
<dbReference type="GO" id="GO:0001682">
    <property type="term" value="P:tRNA 5'-leader removal"/>
    <property type="evidence" value="ECO:0007669"/>
    <property type="project" value="UniProtKB-UniRule"/>
</dbReference>
<dbReference type="GO" id="GO:0042781">
    <property type="term" value="F:3'-tRNA processing endoribonuclease activity"/>
    <property type="evidence" value="ECO:0007669"/>
    <property type="project" value="TreeGrafter"/>
</dbReference>
<keyword evidence="5 7" id="KW-0378">Hydrolase</keyword>
<comment type="similarity">
    <text evidence="7">Belongs to the RnpA family.</text>
</comment>
<dbReference type="PANTHER" id="PTHR33992">
    <property type="entry name" value="RIBONUCLEASE P PROTEIN COMPONENT"/>
    <property type="match status" value="1"/>
</dbReference>
<dbReference type="InterPro" id="IPR020568">
    <property type="entry name" value="Ribosomal_Su5_D2-typ_SF"/>
</dbReference>
<dbReference type="eggNOG" id="COG0594">
    <property type="taxonomic scope" value="Bacteria"/>
</dbReference>
<dbReference type="EC" id="3.1.26.5" evidence="7 8"/>
<dbReference type="SUPFAM" id="SSF54211">
    <property type="entry name" value="Ribosomal protein S5 domain 2-like"/>
    <property type="match status" value="1"/>
</dbReference>
<dbReference type="STRING" id="265072.Mfla_2760"/>
<dbReference type="AlphaFoldDB" id="Q1GXL4"/>
<dbReference type="InterPro" id="IPR020539">
    <property type="entry name" value="RNase_P_CS"/>
</dbReference>
<dbReference type="PANTHER" id="PTHR33992:SF1">
    <property type="entry name" value="RIBONUCLEASE P PROTEIN COMPONENT"/>
    <property type="match status" value="1"/>
</dbReference>
<keyword evidence="3 7" id="KW-0540">Nuclease</keyword>